<reference evidence="2 3" key="1">
    <citation type="submission" date="2024-07" db="EMBL/GenBank/DDBJ databases">
        <title>Section-level genome sequencing and comparative genomics of Aspergillus sections Usti and Cavernicolus.</title>
        <authorList>
            <consortium name="Lawrence Berkeley National Laboratory"/>
            <person name="Nybo J.L."/>
            <person name="Vesth T.C."/>
            <person name="Theobald S."/>
            <person name="Frisvad J.C."/>
            <person name="Larsen T.O."/>
            <person name="Kjaerboelling I."/>
            <person name="Rothschild-Mancinelli K."/>
            <person name="Lyhne E.K."/>
            <person name="Kogle M.E."/>
            <person name="Barry K."/>
            <person name="Clum A."/>
            <person name="Na H."/>
            <person name="Ledsgaard L."/>
            <person name="Lin J."/>
            <person name="Lipzen A."/>
            <person name="Kuo A."/>
            <person name="Riley R."/>
            <person name="Mondo S."/>
            <person name="Labutti K."/>
            <person name="Haridas S."/>
            <person name="Pangalinan J."/>
            <person name="Salamov A.A."/>
            <person name="Simmons B.A."/>
            <person name="Magnuson J.K."/>
            <person name="Chen J."/>
            <person name="Drula E."/>
            <person name="Henrissat B."/>
            <person name="Wiebenga A."/>
            <person name="Lubbers R.J."/>
            <person name="Gomes A.C."/>
            <person name="Macurrencykelacurrency M.R."/>
            <person name="Stajich J."/>
            <person name="Grigoriev I.V."/>
            <person name="Mortensen U.H."/>
            <person name="De Vries R.P."/>
            <person name="Baker S.E."/>
            <person name="Andersen M.R."/>
        </authorList>
    </citation>
    <scope>NUCLEOTIDE SEQUENCE [LARGE SCALE GENOMIC DNA]</scope>
    <source>
        <strain evidence="2 3">CBS 449.75</strain>
    </source>
</reference>
<dbReference type="EMBL" id="JBFXLQ010000008">
    <property type="protein sequence ID" value="KAL2869777.1"/>
    <property type="molecule type" value="Genomic_DNA"/>
</dbReference>
<evidence type="ECO:0000313" key="2">
    <source>
        <dbReference type="EMBL" id="KAL2869777.1"/>
    </source>
</evidence>
<evidence type="ECO:0000256" key="1">
    <source>
        <dbReference type="SAM" id="MobiDB-lite"/>
    </source>
</evidence>
<name>A0ABR4LZE9_9EURO</name>
<proteinExistence type="predicted"/>
<evidence type="ECO:0000313" key="3">
    <source>
        <dbReference type="Proteomes" id="UP001610432"/>
    </source>
</evidence>
<dbReference type="Proteomes" id="UP001610432">
    <property type="component" value="Unassembled WGS sequence"/>
</dbReference>
<accession>A0ABR4LZE9</accession>
<gene>
    <name evidence="2" type="ORF">BJX67DRAFT_346958</name>
</gene>
<keyword evidence="3" id="KW-1185">Reference proteome</keyword>
<feature type="compositionally biased region" description="Polar residues" evidence="1">
    <location>
        <begin position="58"/>
        <end position="67"/>
    </location>
</feature>
<dbReference type="GeneID" id="98143549"/>
<dbReference type="RefSeq" id="XP_070888756.1">
    <property type="nucleotide sequence ID" value="XM_071028477.1"/>
</dbReference>
<feature type="region of interest" description="Disordered" evidence="1">
    <location>
        <begin position="50"/>
        <end position="76"/>
    </location>
</feature>
<sequence>MEEGWRGSDEDRSSQERLSLYRRLRARLLPLSPKLSSRVVCWCVSSGAQIHRDRHHSSYSATRTPNLESEPGRSEP</sequence>
<organism evidence="2 3">
    <name type="scientific">Aspergillus lucknowensis</name>
    <dbReference type="NCBI Taxonomy" id="176173"/>
    <lineage>
        <taxon>Eukaryota</taxon>
        <taxon>Fungi</taxon>
        <taxon>Dikarya</taxon>
        <taxon>Ascomycota</taxon>
        <taxon>Pezizomycotina</taxon>
        <taxon>Eurotiomycetes</taxon>
        <taxon>Eurotiomycetidae</taxon>
        <taxon>Eurotiales</taxon>
        <taxon>Aspergillaceae</taxon>
        <taxon>Aspergillus</taxon>
        <taxon>Aspergillus subgen. Nidulantes</taxon>
    </lineage>
</organism>
<comment type="caution">
    <text evidence="2">The sequence shown here is derived from an EMBL/GenBank/DDBJ whole genome shotgun (WGS) entry which is preliminary data.</text>
</comment>
<protein>
    <submittedName>
        <fullName evidence="2">Uncharacterized protein</fullName>
    </submittedName>
</protein>